<dbReference type="AlphaFoldDB" id="A0A9P8DAW4"/>
<evidence type="ECO:0000256" key="2">
    <source>
        <dbReference type="SAM" id="MobiDB-lite"/>
    </source>
</evidence>
<keyword evidence="4" id="KW-1185">Reference proteome</keyword>
<dbReference type="Proteomes" id="UP000827133">
    <property type="component" value="Unassembled WGS sequence"/>
</dbReference>
<dbReference type="GeneID" id="68317112"/>
<keyword evidence="1" id="KW-0175">Coiled coil</keyword>
<feature type="coiled-coil region" evidence="1">
    <location>
        <begin position="450"/>
        <end position="514"/>
    </location>
</feature>
<sequence>MLYLDTVQARHEENPEVTLEMVTEIIGDRDPVDDDDWDQTAEDRMIARWETSSRKTSLDKVGTRKNNDDPLREVWRFCLRFMKQAPPIMLSPINSLQFMPARKKDFALSSHLFTLTACATLAKLFVHPLWRGDYRTFVDALKFTVLCRVSARANVSLSLRWPHDCPVIRELTARLSRADTGPTLPDTLHNIHQAARDTVSGSGDRGSVFSEVLFRIGQTVVAESPSQAEKAQLQEGIIPFQGKDLEVIKKAIDDLALTDDRVQFPVEDVYAAFKFVGHRLELPSKLQLQSFDARACKQVFEYLRGPRDSALIPEETEEANQPGPSRQGRDRSRSPGAQHIDRFPIRSRSHSLRPSDLNDFDRDTHRVQQRRSSSPGDRGSSSDDGNVNAPLADETQEDNAYIPEDGGYIPAASEFTSQAEVPSPRATTNLRPPLSQALHADEIGQIRHEVDRLSTQIRTSETERDRLIAKVKTDQAKTHKVFKERLVEAIREINKDWEERLDSAASEHAEAIANLKSEHAAAITSLQTELRKGLQAVVSRCDEQASLIKTLQEENERLRQSSQASRFARALVGGSGNQPTPH</sequence>
<comment type="caution">
    <text evidence="3">The sequence shown here is derived from an EMBL/GenBank/DDBJ whole genome shotgun (WGS) entry which is preliminary data.</text>
</comment>
<gene>
    <name evidence="3" type="ORF">J7337_009256</name>
</gene>
<feature type="region of interest" description="Disordered" evidence="2">
    <location>
        <begin position="308"/>
        <end position="409"/>
    </location>
</feature>
<dbReference type="EMBL" id="JAHBCI010000007">
    <property type="protein sequence ID" value="KAG9498451.1"/>
    <property type="molecule type" value="Genomic_DNA"/>
</dbReference>
<organism evidence="3 4">
    <name type="scientific">Fusarium musae</name>
    <dbReference type="NCBI Taxonomy" id="1042133"/>
    <lineage>
        <taxon>Eukaryota</taxon>
        <taxon>Fungi</taxon>
        <taxon>Dikarya</taxon>
        <taxon>Ascomycota</taxon>
        <taxon>Pezizomycotina</taxon>
        <taxon>Sordariomycetes</taxon>
        <taxon>Hypocreomycetidae</taxon>
        <taxon>Hypocreales</taxon>
        <taxon>Nectriaceae</taxon>
        <taxon>Fusarium</taxon>
    </lineage>
</organism>
<dbReference type="RefSeq" id="XP_044677451.1">
    <property type="nucleotide sequence ID" value="XM_044826857.1"/>
</dbReference>
<accession>A0A9P8DAW4</accession>
<name>A0A9P8DAW4_9HYPO</name>
<evidence type="ECO:0000313" key="4">
    <source>
        <dbReference type="Proteomes" id="UP000827133"/>
    </source>
</evidence>
<feature type="region of interest" description="Disordered" evidence="2">
    <location>
        <begin position="558"/>
        <end position="582"/>
    </location>
</feature>
<proteinExistence type="predicted"/>
<protein>
    <submittedName>
        <fullName evidence="3">Uncharacterized protein</fullName>
    </submittedName>
</protein>
<evidence type="ECO:0000313" key="3">
    <source>
        <dbReference type="EMBL" id="KAG9498451.1"/>
    </source>
</evidence>
<reference evidence="3" key="1">
    <citation type="journal article" date="2021" name="Mol. Plant Microbe Interact.">
        <title>Telomere to telomere genome assembly of Fusarium musae F31, causal agent of crown rot disease of banana.</title>
        <authorList>
            <person name="Degradi L."/>
            <person name="Tava V."/>
            <person name="Kunova A."/>
            <person name="Cortesi P."/>
            <person name="Saracchi M."/>
            <person name="Pasquali M."/>
        </authorList>
    </citation>
    <scope>NUCLEOTIDE SEQUENCE</scope>
    <source>
        <strain evidence="3">F31</strain>
    </source>
</reference>
<feature type="compositionally biased region" description="Basic and acidic residues" evidence="2">
    <location>
        <begin position="327"/>
        <end position="344"/>
    </location>
</feature>
<dbReference type="KEGG" id="fmu:J7337_009256"/>
<feature type="compositionally biased region" description="Low complexity" evidence="2">
    <location>
        <begin position="370"/>
        <end position="385"/>
    </location>
</feature>
<evidence type="ECO:0000256" key="1">
    <source>
        <dbReference type="SAM" id="Coils"/>
    </source>
</evidence>